<evidence type="ECO:0000313" key="3">
    <source>
        <dbReference type="Proteomes" id="UP000198893"/>
    </source>
</evidence>
<dbReference type="Pfam" id="PF12697">
    <property type="entry name" value="Abhydrolase_6"/>
    <property type="match status" value="1"/>
</dbReference>
<dbReference type="STRING" id="569882.SAMN04490248_105158"/>
<evidence type="ECO:0000313" key="2">
    <source>
        <dbReference type="EMBL" id="SEO45897.1"/>
    </source>
</evidence>
<dbReference type="OrthoDB" id="9808398at2"/>
<sequence>MTRVSRFLFIGLAITILAYPALSLGLILSQQERAKIDGQSLDFSKVLSRGSTRSLPVIEDRARDGAVLHSFHLSAPHRGAPLLVLLHGSGWYGGQMLGLARALSDRAEVLIPNLRGHYMGPGPRGDVAYIGQLEDDIADLVSAHRAKGQAVVLAGHSSGGGLAIRFAGGKHGGMMDAAVILAPFLKYDAPTVRDNSAGWARPLTRRIIGLSMLNAVGVTALNHLTVIQFAMPQEILNSPEGEKATTAYSYALNTSFAPRDDYLVDIASLPPFLLLAGRRDEAFRAERFEPTMSAVTDAGRYRLIDGVGHLELVDSPNAARHISEFLDGL</sequence>
<dbReference type="PANTHER" id="PTHR43194">
    <property type="entry name" value="HYDROLASE ALPHA/BETA FOLD FAMILY"/>
    <property type="match status" value="1"/>
</dbReference>
<dbReference type="InterPro" id="IPR000073">
    <property type="entry name" value="AB_hydrolase_1"/>
</dbReference>
<accession>A0A1H8PW56</accession>
<keyword evidence="3" id="KW-1185">Reference proteome</keyword>
<proteinExistence type="predicted"/>
<dbReference type="PANTHER" id="PTHR43194:SF2">
    <property type="entry name" value="PEROXISOMAL MEMBRANE PROTEIN LPX1"/>
    <property type="match status" value="1"/>
</dbReference>
<evidence type="ECO:0000259" key="1">
    <source>
        <dbReference type="Pfam" id="PF12697"/>
    </source>
</evidence>
<organism evidence="2 3">
    <name type="scientific">Salinihabitans flavidus</name>
    <dbReference type="NCBI Taxonomy" id="569882"/>
    <lineage>
        <taxon>Bacteria</taxon>
        <taxon>Pseudomonadati</taxon>
        <taxon>Pseudomonadota</taxon>
        <taxon>Alphaproteobacteria</taxon>
        <taxon>Rhodobacterales</taxon>
        <taxon>Roseobacteraceae</taxon>
        <taxon>Salinihabitans</taxon>
    </lineage>
</organism>
<gene>
    <name evidence="2" type="ORF">SAMN04490248_105158</name>
</gene>
<dbReference type="Gene3D" id="3.40.50.1820">
    <property type="entry name" value="alpha/beta hydrolase"/>
    <property type="match status" value="1"/>
</dbReference>
<feature type="domain" description="AB hydrolase-1" evidence="1">
    <location>
        <begin position="83"/>
        <end position="316"/>
    </location>
</feature>
<dbReference type="SUPFAM" id="SSF53474">
    <property type="entry name" value="alpha/beta-Hydrolases"/>
    <property type="match status" value="1"/>
</dbReference>
<keyword evidence="2" id="KW-0378">Hydrolase</keyword>
<dbReference type="InterPro" id="IPR050228">
    <property type="entry name" value="Carboxylesterase_BioH"/>
</dbReference>
<dbReference type="Proteomes" id="UP000198893">
    <property type="component" value="Unassembled WGS sequence"/>
</dbReference>
<dbReference type="RefSeq" id="WP_093116686.1">
    <property type="nucleotide sequence ID" value="NZ_FODS01000005.1"/>
</dbReference>
<dbReference type="InterPro" id="IPR029058">
    <property type="entry name" value="AB_hydrolase_fold"/>
</dbReference>
<protein>
    <submittedName>
        <fullName evidence="2">Lysophospholipase, alpha-beta hydrolase superfamily</fullName>
    </submittedName>
</protein>
<reference evidence="2 3" key="1">
    <citation type="submission" date="2016-10" db="EMBL/GenBank/DDBJ databases">
        <authorList>
            <person name="de Groot N.N."/>
        </authorList>
    </citation>
    <scope>NUCLEOTIDE SEQUENCE [LARGE SCALE GENOMIC DNA]</scope>
    <source>
        <strain evidence="2 3">DSM 27842</strain>
    </source>
</reference>
<dbReference type="GO" id="GO:0016787">
    <property type="term" value="F:hydrolase activity"/>
    <property type="evidence" value="ECO:0007669"/>
    <property type="project" value="UniProtKB-KW"/>
</dbReference>
<dbReference type="AlphaFoldDB" id="A0A1H8PW56"/>
<name>A0A1H8PW56_9RHOB</name>
<dbReference type="EMBL" id="FODS01000005">
    <property type="protein sequence ID" value="SEO45897.1"/>
    <property type="molecule type" value="Genomic_DNA"/>
</dbReference>